<keyword evidence="3" id="KW-0012">Acyltransferase</keyword>
<dbReference type="GO" id="GO:0003810">
    <property type="term" value="F:protein-glutamine gamma-glutamyltransferase activity"/>
    <property type="evidence" value="ECO:0007669"/>
    <property type="project" value="UniProtKB-EC"/>
</dbReference>
<proteinExistence type="inferred from homology"/>
<dbReference type="NCBIfam" id="NF002869">
    <property type="entry name" value="PRK03187.1"/>
    <property type="match status" value="1"/>
</dbReference>
<dbReference type="EC" id="2.3.2.13" evidence="3"/>
<dbReference type="AlphaFoldDB" id="A0A150NF51"/>
<keyword evidence="2" id="KW-0749">Sporulation</keyword>
<reference evidence="3 4" key="1">
    <citation type="submission" date="2016-01" db="EMBL/GenBank/DDBJ databases">
        <title>Draft Genome Sequences of Seven Thermophilic Sporeformers Isolated from Foods.</title>
        <authorList>
            <person name="Berendsen E.M."/>
            <person name="Wells-Bennik M.H."/>
            <person name="Krawcyk A.O."/>
            <person name="De Jong A."/>
            <person name="Holsappel S."/>
            <person name="Eijlander R.T."/>
            <person name="Kuipers O.P."/>
        </authorList>
    </citation>
    <scope>NUCLEOTIDE SEQUENCE [LARGE SCALE GENOMIC DNA]</scope>
    <source>
        <strain evidence="3 4">B4114</strain>
    </source>
</reference>
<organism evidence="3 4">
    <name type="scientific">Geobacillus stearothermophilus</name>
    <name type="common">Bacillus stearothermophilus</name>
    <dbReference type="NCBI Taxonomy" id="1422"/>
    <lineage>
        <taxon>Bacteria</taxon>
        <taxon>Bacillati</taxon>
        <taxon>Bacillota</taxon>
        <taxon>Bacilli</taxon>
        <taxon>Bacillales</taxon>
        <taxon>Anoxybacillaceae</taxon>
        <taxon>Geobacillus</taxon>
    </lineage>
</organism>
<dbReference type="PATRIC" id="fig|1422.17.peg.178"/>
<gene>
    <name evidence="3" type="ORF">B4114_2519</name>
</gene>
<evidence type="ECO:0000256" key="1">
    <source>
        <dbReference type="ARBA" id="ARBA00022679"/>
    </source>
</evidence>
<dbReference type="Pfam" id="PF20085">
    <property type="entry name" value="TGL"/>
    <property type="match status" value="1"/>
</dbReference>
<accession>A0A150NF51</accession>
<evidence type="ECO:0000256" key="2">
    <source>
        <dbReference type="ARBA" id="ARBA00022969"/>
    </source>
</evidence>
<protein>
    <submittedName>
        <fullName evidence="3">Protein-glutamine gamma-glutamyltransferase</fullName>
        <ecNumber evidence="3">2.3.2.13</ecNumber>
    </submittedName>
</protein>
<evidence type="ECO:0000313" key="4">
    <source>
        <dbReference type="Proteomes" id="UP000075517"/>
    </source>
</evidence>
<sequence length="275" mass="31254">MALIRILSSPSGFHVSGSSSLPPNEQRILHALVSSPELYTYPNEQQLLFEIKLRSQIVQASVDLAKSRAQFAIFRFSRCNSQFWLRDERGGFQLRPDVLPSDAINDIFVNSELYAFECATAIVIVFYKAVLEGIDVSAFNRLFAHLLLYDWHTDKDLGIETKKGEHFLPGDCLYFKNPDVDPLTPQWQGENTIYLGDGLFYGHGIGIETADGIIAALNRRRKQWATKSAYLLPHITQMNFAYLSQFARRFDELRLPLGRLPWIAGTLGSATFLYR</sequence>
<dbReference type="HAMAP" id="MF_00727">
    <property type="entry name" value="Tgl"/>
    <property type="match status" value="1"/>
</dbReference>
<dbReference type="EMBL" id="LQYY01000006">
    <property type="protein sequence ID" value="KYD35285.1"/>
    <property type="molecule type" value="Genomic_DNA"/>
</dbReference>
<dbReference type="InterPro" id="IPR020916">
    <property type="entry name" value="Gln_gamma-glutamylTfrase_bac"/>
</dbReference>
<dbReference type="Proteomes" id="UP000075517">
    <property type="component" value="Unassembled WGS sequence"/>
</dbReference>
<dbReference type="GO" id="GO:0030435">
    <property type="term" value="P:sporulation resulting in formation of a cellular spore"/>
    <property type="evidence" value="ECO:0007669"/>
    <property type="project" value="UniProtKB-KW"/>
</dbReference>
<comment type="caution">
    <text evidence="3">The sequence shown here is derived from an EMBL/GenBank/DDBJ whole genome shotgun (WGS) entry which is preliminary data.</text>
</comment>
<keyword evidence="1 3" id="KW-0808">Transferase</keyword>
<evidence type="ECO:0000313" key="3">
    <source>
        <dbReference type="EMBL" id="KYD35285.1"/>
    </source>
</evidence>
<name>A0A150NF51_GEOSE</name>